<dbReference type="AlphaFoldDB" id="A0A2G1UQH7"/>
<feature type="transmembrane region" description="Helical" evidence="1">
    <location>
        <begin position="150"/>
        <end position="168"/>
    </location>
</feature>
<keyword evidence="1" id="KW-0812">Transmembrane</keyword>
<feature type="transmembrane region" description="Helical" evidence="1">
    <location>
        <begin position="74"/>
        <end position="93"/>
    </location>
</feature>
<dbReference type="EMBL" id="NTFH01000003">
    <property type="protein sequence ID" value="PHQ16649.1"/>
    <property type="molecule type" value="Genomic_DNA"/>
</dbReference>
<comment type="caution">
    <text evidence="2">The sequence shown here is derived from an EMBL/GenBank/DDBJ whole genome shotgun (WGS) entry which is preliminary data.</text>
</comment>
<dbReference type="PANTHER" id="PTHR38684:SF1">
    <property type="entry name" value="PROTEIN AMPE"/>
    <property type="match status" value="1"/>
</dbReference>
<keyword evidence="3" id="KW-1185">Reference proteome</keyword>
<evidence type="ECO:0000313" key="3">
    <source>
        <dbReference type="Proteomes" id="UP000231409"/>
    </source>
</evidence>
<keyword evidence="1" id="KW-0472">Membrane</keyword>
<protein>
    <submittedName>
        <fullName evidence="2">Histidine kinase</fullName>
    </submittedName>
</protein>
<keyword evidence="1" id="KW-1133">Transmembrane helix</keyword>
<sequence length="294" mass="33196">MAFVIFLLAYLLRRRLDNLAHQDHDGLWRRLFRSGRTTTPGEESRVWPGLLLVGLPALLLVLGDHLLTAAHWRILGYPIEFVLLVVLMGVPGWRQHLEAYTMAWGRGDMQGAWHHIRDSLPERHRADAVTPEAMHLLLSRQFLAAVFERYFLVAFWYVVGGIGFALMARGIIALRDHWPQVAARKRFERWSELVSWLPSRVLSCTFGLAGDLSGWLRSGRSTLLSVISTEQTLIVGANSALTGYALDPARFAELHPDECSRFADRSVIAVRDLLNRSMLIWICAIALLVIAGIL</sequence>
<accession>A0A2G1UQH7</accession>
<reference evidence="2 3" key="1">
    <citation type="submission" date="2017-09" db="EMBL/GenBank/DDBJ databases">
        <title>The draft genome sequences of Marinobacter sp. PWS21.</title>
        <authorList>
            <person name="Cao J."/>
        </authorList>
    </citation>
    <scope>NUCLEOTIDE SEQUENCE [LARGE SCALE GENOMIC DNA]</scope>
    <source>
        <strain evidence="2 3">PWS21</strain>
    </source>
</reference>
<feature type="transmembrane region" description="Helical" evidence="1">
    <location>
        <begin position="46"/>
        <end position="67"/>
    </location>
</feature>
<dbReference type="GO" id="GO:0005886">
    <property type="term" value="C:plasma membrane"/>
    <property type="evidence" value="ECO:0007669"/>
    <property type="project" value="TreeGrafter"/>
</dbReference>
<keyword evidence="2" id="KW-0808">Transferase</keyword>
<dbReference type="PANTHER" id="PTHR38684">
    <property type="entry name" value="PROTEIN AMPE"/>
    <property type="match status" value="1"/>
</dbReference>
<feature type="transmembrane region" description="Helical" evidence="1">
    <location>
        <begin position="273"/>
        <end position="293"/>
    </location>
</feature>
<dbReference type="RefSeq" id="WP_099612901.1">
    <property type="nucleotide sequence ID" value="NZ_KZ319367.1"/>
</dbReference>
<evidence type="ECO:0000313" key="2">
    <source>
        <dbReference type="EMBL" id="PHQ16649.1"/>
    </source>
</evidence>
<evidence type="ECO:0000256" key="1">
    <source>
        <dbReference type="SAM" id="Phobius"/>
    </source>
</evidence>
<dbReference type="GO" id="GO:0046677">
    <property type="term" value="P:response to antibiotic"/>
    <property type="evidence" value="ECO:0007669"/>
    <property type="project" value="TreeGrafter"/>
</dbReference>
<proteinExistence type="predicted"/>
<dbReference type="InterPro" id="IPR052966">
    <property type="entry name" value="Beta-lactamase_Reg"/>
</dbReference>
<name>A0A2G1UQH7_9GAMM</name>
<organism evidence="2 3">
    <name type="scientific">Marinobacter profundi</name>
    <dbReference type="NCBI Taxonomy" id="2666256"/>
    <lineage>
        <taxon>Bacteria</taxon>
        <taxon>Pseudomonadati</taxon>
        <taxon>Pseudomonadota</taxon>
        <taxon>Gammaproteobacteria</taxon>
        <taxon>Pseudomonadales</taxon>
        <taxon>Marinobacteraceae</taxon>
        <taxon>Marinobacter</taxon>
    </lineage>
</organism>
<dbReference type="Proteomes" id="UP000231409">
    <property type="component" value="Unassembled WGS sequence"/>
</dbReference>
<dbReference type="GO" id="GO:0016301">
    <property type="term" value="F:kinase activity"/>
    <property type="evidence" value="ECO:0007669"/>
    <property type="project" value="UniProtKB-KW"/>
</dbReference>
<keyword evidence="2" id="KW-0418">Kinase</keyword>
<gene>
    <name evidence="2" type="ORF">CLH61_01325</name>
</gene>